<feature type="domain" description="Major facilitator superfamily (MFS) profile" evidence="4">
    <location>
        <begin position="213"/>
        <end position="378"/>
    </location>
</feature>
<dbReference type="PANTHER" id="PTHR11360">
    <property type="entry name" value="MONOCARBOXYLATE TRANSPORTER"/>
    <property type="match status" value="1"/>
</dbReference>
<feature type="transmembrane region" description="Helical" evidence="3">
    <location>
        <begin position="82"/>
        <end position="100"/>
    </location>
</feature>
<evidence type="ECO:0000313" key="5">
    <source>
        <dbReference type="EMBL" id="KIO32296.1"/>
    </source>
</evidence>
<protein>
    <recommendedName>
        <fullName evidence="4">Major facilitator superfamily (MFS) profile domain-containing protein</fullName>
    </recommendedName>
</protein>
<proteinExistence type="inferred from homology"/>
<dbReference type="InterPro" id="IPR036259">
    <property type="entry name" value="MFS_trans_sf"/>
</dbReference>
<keyword evidence="6" id="KW-1185">Reference proteome</keyword>
<feature type="transmembrane region" description="Helical" evidence="3">
    <location>
        <begin position="247"/>
        <end position="267"/>
    </location>
</feature>
<dbReference type="InterPro" id="IPR020846">
    <property type="entry name" value="MFS_dom"/>
</dbReference>
<dbReference type="SUPFAM" id="SSF103473">
    <property type="entry name" value="MFS general substrate transporter"/>
    <property type="match status" value="1"/>
</dbReference>
<evidence type="ECO:0000256" key="3">
    <source>
        <dbReference type="SAM" id="Phobius"/>
    </source>
</evidence>
<name>A0A0C3QT63_9AGAM</name>
<dbReference type="Pfam" id="PF07690">
    <property type="entry name" value="MFS_1"/>
    <property type="match status" value="1"/>
</dbReference>
<feature type="transmembrane region" description="Helical" evidence="3">
    <location>
        <begin position="112"/>
        <end position="130"/>
    </location>
</feature>
<keyword evidence="3" id="KW-0812">Transmembrane</keyword>
<keyword evidence="3" id="KW-1133">Transmembrane helix</keyword>
<comment type="subcellular location">
    <subcellularLocation>
        <location evidence="1">Membrane</location>
        <topology evidence="1">Multi-pass membrane protein</topology>
    </subcellularLocation>
</comment>
<organism evidence="5 6">
    <name type="scientific">Tulasnella calospora MUT 4182</name>
    <dbReference type="NCBI Taxonomy" id="1051891"/>
    <lineage>
        <taxon>Eukaryota</taxon>
        <taxon>Fungi</taxon>
        <taxon>Dikarya</taxon>
        <taxon>Basidiomycota</taxon>
        <taxon>Agaricomycotina</taxon>
        <taxon>Agaricomycetes</taxon>
        <taxon>Cantharellales</taxon>
        <taxon>Tulasnellaceae</taxon>
        <taxon>Tulasnella</taxon>
    </lineage>
</organism>
<dbReference type="HOGENOM" id="CLU_001265_1_2_1"/>
<feature type="non-terminal residue" evidence="5">
    <location>
        <position position="1"/>
    </location>
</feature>
<dbReference type="GO" id="GO:0022857">
    <property type="term" value="F:transmembrane transporter activity"/>
    <property type="evidence" value="ECO:0007669"/>
    <property type="project" value="InterPro"/>
</dbReference>
<dbReference type="PROSITE" id="PS50850">
    <property type="entry name" value="MFS"/>
    <property type="match status" value="1"/>
</dbReference>
<feature type="transmembrane region" description="Helical" evidence="3">
    <location>
        <begin position="304"/>
        <end position="322"/>
    </location>
</feature>
<evidence type="ECO:0000256" key="1">
    <source>
        <dbReference type="ARBA" id="ARBA00004141"/>
    </source>
</evidence>
<dbReference type="GO" id="GO:0016020">
    <property type="term" value="C:membrane"/>
    <property type="evidence" value="ECO:0007669"/>
    <property type="project" value="UniProtKB-SubCell"/>
</dbReference>
<reference evidence="6" key="2">
    <citation type="submission" date="2015-01" db="EMBL/GenBank/DDBJ databases">
        <title>Evolutionary Origins and Diversification of the Mycorrhizal Mutualists.</title>
        <authorList>
            <consortium name="DOE Joint Genome Institute"/>
            <consortium name="Mycorrhizal Genomics Consortium"/>
            <person name="Kohler A."/>
            <person name="Kuo A."/>
            <person name="Nagy L.G."/>
            <person name="Floudas D."/>
            <person name="Copeland A."/>
            <person name="Barry K.W."/>
            <person name="Cichocki N."/>
            <person name="Veneault-Fourrey C."/>
            <person name="LaButti K."/>
            <person name="Lindquist E.A."/>
            <person name="Lipzen A."/>
            <person name="Lundell T."/>
            <person name="Morin E."/>
            <person name="Murat C."/>
            <person name="Riley R."/>
            <person name="Ohm R."/>
            <person name="Sun H."/>
            <person name="Tunlid A."/>
            <person name="Henrissat B."/>
            <person name="Grigoriev I.V."/>
            <person name="Hibbett D.S."/>
            <person name="Martin F."/>
        </authorList>
    </citation>
    <scope>NUCLEOTIDE SEQUENCE [LARGE SCALE GENOMIC DNA]</scope>
    <source>
        <strain evidence="6">MUT 4182</strain>
    </source>
</reference>
<dbReference type="AlphaFoldDB" id="A0A0C3QT63"/>
<feature type="transmembrane region" description="Helical" evidence="3">
    <location>
        <begin position="213"/>
        <end position="235"/>
    </location>
</feature>
<dbReference type="Gene3D" id="1.20.1250.20">
    <property type="entry name" value="MFS general substrate transporter like domains"/>
    <property type="match status" value="2"/>
</dbReference>
<feature type="transmembrane region" description="Helical" evidence="3">
    <location>
        <begin position="49"/>
        <end position="73"/>
    </location>
</feature>
<comment type="similarity">
    <text evidence="2">Belongs to the major facilitator superfamily. Monocarboxylate porter (TC 2.A.1.13) family.</text>
</comment>
<dbReference type="EMBL" id="KN822956">
    <property type="protein sequence ID" value="KIO32296.1"/>
    <property type="molecule type" value="Genomic_DNA"/>
</dbReference>
<evidence type="ECO:0000256" key="2">
    <source>
        <dbReference type="ARBA" id="ARBA00006727"/>
    </source>
</evidence>
<reference evidence="5 6" key="1">
    <citation type="submission" date="2014-04" db="EMBL/GenBank/DDBJ databases">
        <authorList>
            <consortium name="DOE Joint Genome Institute"/>
            <person name="Kuo A."/>
            <person name="Girlanda M."/>
            <person name="Perotto S."/>
            <person name="Kohler A."/>
            <person name="Nagy L.G."/>
            <person name="Floudas D."/>
            <person name="Copeland A."/>
            <person name="Barry K.W."/>
            <person name="Cichocki N."/>
            <person name="Veneault-Fourrey C."/>
            <person name="LaButti K."/>
            <person name="Lindquist E.A."/>
            <person name="Lipzen A."/>
            <person name="Lundell T."/>
            <person name="Morin E."/>
            <person name="Murat C."/>
            <person name="Sun H."/>
            <person name="Tunlid A."/>
            <person name="Henrissat B."/>
            <person name="Grigoriev I.V."/>
            <person name="Hibbett D.S."/>
            <person name="Martin F."/>
            <person name="Nordberg H.P."/>
            <person name="Cantor M.N."/>
            <person name="Hua S.X."/>
        </authorList>
    </citation>
    <scope>NUCLEOTIDE SEQUENCE [LARGE SCALE GENOMIC DNA]</scope>
    <source>
        <strain evidence="5 6">MUT 4182</strain>
    </source>
</reference>
<evidence type="ECO:0000259" key="4">
    <source>
        <dbReference type="PROSITE" id="PS50850"/>
    </source>
</evidence>
<feature type="transmembrane region" description="Helical" evidence="3">
    <location>
        <begin position="171"/>
        <end position="189"/>
    </location>
</feature>
<feature type="non-terminal residue" evidence="5">
    <location>
        <position position="378"/>
    </location>
</feature>
<keyword evidence="3" id="KW-0472">Membrane</keyword>
<dbReference type="Proteomes" id="UP000054248">
    <property type="component" value="Unassembled WGS sequence"/>
</dbReference>
<dbReference type="PANTHER" id="PTHR11360:SF287">
    <property type="entry name" value="MFS MONOCARBOXYLATE TRANSPORTER"/>
    <property type="match status" value="1"/>
</dbReference>
<dbReference type="InterPro" id="IPR011701">
    <property type="entry name" value="MFS"/>
</dbReference>
<dbReference type="OrthoDB" id="2213137at2759"/>
<feature type="transmembrane region" description="Helical" evidence="3">
    <location>
        <begin position="279"/>
        <end position="298"/>
    </location>
</feature>
<feature type="transmembrane region" description="Helical" evidence="3">
    <location>
        <begin position="142"/>
        <end position="159"/>
    </location>
</feature>
<feature type="transmembrane region" description="Helical" evidence="3">
    <location>
        <begin position="7"/>
        <end position="29"/>
    </location>
</feature>
<accession>A0A0C3QT63</accession>
<evidence type="ECO:0000313" key="6">
    <source>
        <dbReference type="Proteomes" id="UP000054248"/>
    </source>
</evidence>
<sequence>QDRGFHAYAFLASAWMLELLVWSFPFSYGVFLNYYTTVLFPPDDPQLNLLPLVGTLSSGIIYMASLLVLPFILKYPGQKRNISYLGLVLCVVGLLGSGFATRPVHLVATQGIVYSIGATMMFFPVCTYLMEWFSVKRGLANGILFTGTGLGGIIVPFGAEILLNRYGQRTAFIVLVWLFRLASPAFVYAKPRLPVAQISAANVVDTSFLKNRVFWIFIIANIFQAFANFLPGIYLPSFANDLKLSTTSGTLALALMNATSMPGLVLIGGMSDKLDLRLSISLSTVGSALAIFLVWGFTAKLAPLLVFACIYGFFSGGFSVLWPKFIGVISISLSRSSQFYLPTDLSAGRGLGNVLSGPLSTTLLKHSPLYDKARFGYG</sequence>
<dbReference type="InterPro" id="IPR050327">
    <property type="entry name" value="Proton-linked_MCT"/>
</dbReference>
<gene>
    <name evidence="5" type="ORF">M407DRAFT_57001</name>
</gene>